<dbReference type="AlphaFoldDB" id="A0A6I6JIG5"/>
<reference evidence="2 3" key="1">
    <citation type="submission" date="2019-11" db="EMBL/GenBank/DDBJ databases">
        <authorList>
            <person name="Zheng R.K."/>
            <person name="Sun C.M."/>
        </authorList>
    </citation>
    <scope>NUCLEOTIDE SEQUENCE [LARGE SCALE GENOMIC DNA]</scope>
    <source>
        <strain evidence="2 3">SRB007</strain>
    </source>
</reference>
<dbReference type="EMBL" id="CP046400">
    <property type="protein sequence ID" value="QGY40193.1"/>
    <property type="molecule type" value="Genomic_DNA"/>
</dbReference>
<dbReference type="Proteomes" id="UP000428328">
    <property type="component" value="Chromosome"/>
</dbReference>
<feature type="transmembrane region" description="Helical" evidence="1">
    <location>
        <begin position="36"/>
        <end position="55"/>
    </location>
</feature>
<evidence type="ECO:0000313" key="2">
    <source>
        <dbReference type="EMBL" id="QGY40193.1"/>
    </source>
</evidence>
<protein>
    <recommendedName>
        <fullName evidence="4">DUF2628 domain-containing protein</fullName>
    </recommendedName>
</protein>
<feature type="transmembrane region" description="Helical" evidence="1">
    <location>
        <begin position="123"/>
        <end position="151"/>
    </location>
</feature>
<proteinExistence type="predicted"/>
<sequence>MNQAMGPHSAEDYAAFIDRNVHKFLPKFSTYCANPASFHPGWNWAAFFFTFWWYLYRKMYLWAALCFVTMWLPYFNLIIWIGWGVAANSLYFRHANTKIAEAKAFYGSGYQVYLRDAGGVNTWVPWVALLISGGFFLLALLGFISMAFFAAAF</sequence>
<keyword evidence="1" id="KW-0472">Membrane</keyword>
<dbReference type="KEGG" id="psel:GM415_08645"/>
<accession>A0A6I6JIG5</accession>
<evidence type="ECO:0008006" key="4">
    <source>
        <dbReference type="Google" id="ProtNLM"/>
    </source>
</evidence>
<evidence type="ECO:0000313" key="3">
    <source>
        <dbReference type="Proteomes" id="UP000428328"/>
    </source>
</evidence>
<gene>
    <name evidence="2" type="ORF">GM415_08645</name>
</gene>
<feature type="transmembrane region" description="Helical" evidence="1">
    <location>
        <begin position="62"/>
        <end position="83"/>
    </location>
</feature>
<keyword evidence="3" id="KW-1185">Reference proteome</keyword>
<keyword evidence="1" id="KW-0812">Transmembrane</keyword>
<name>A0A6I6JIG5_9BACT</name>
<evidence type="ECO:0000256" key="1">
    <source>
        <dbReference type="SAM" id="Phobius"/>
    </source>
</evidence>
<dbReference type="RefSeq" id="WP_158947416.1">
    <property type="nucleotide sequence ID" value="NZ_CP046400.1"/>
</dbReference>
<organism evidence="2 3">
    <name type="scientific">Pseudodesulfovibrio cashew</name>
    <dbReference type="NCBI Taxonomy" id="2678688"/>
    <lineage>
        <taxon>Bacteria</taxon>
        <taxon>Pseudomonadati</taxon>
        <taxon>Thermodesulfobacteriota</taxon>
        <taxon>Desulfovibrionia</taxon>
        <taxon>Desulfovibrionales</taxon>
        <taxon>Desulfovibrionaceae</taxon>
    </lineage>
</organism>
<keyword evidence="1" id="KW-1133">Transmembrane helix</keyword>